<protein>
    <submittedName>
        <fullName evidence="2">VOC family protein</fullName>
    </submittedName>
</protein>
<organism evidence="2 3">
    <name type="scientific">Rhodocytophaga rosea</name>
    <dbReference type="NCBI Taxonomy" id="2704465"/>
    <lineage>
        <taxon>Bacteria</taxon>
        <taxon>Pseudomonadati</taxon>
        <taxon>Bacteroidota</taxon>
        <taxon>Cytophagia</taxon>
        <taxon>Cytophagales</taxon>
        <taxon>Rhodocytophagaceae</taxon>
        <taxon>Rhodocytophaga</taxon>
    </lineage>
</organism>
<evidence type="ECO:0000313" key="2">
    <source>
        <dbReference type="EMBL" id="QHT69146.1"/>
    </source>
</evidence>
<keyword evidence="3" id="KW-1185">Reference proteome</keyword>
<dbReference type="Pfam" id="PF00903">
    <property type="entry name" value="Glyoxalase"/>
    <property type="match status" value="1"/>
</dbReference>
<proteinExistence type="predicted"/>
<gene>
    <name evidence="2" type="ORF">GXP67_22125</name>
</gene>
<dbReference type="PROSITE" id="PS51819">
    <property type="entry name" value="VOC"/>
    <property type="match status" value="1"/>
</dbReference>
<dbReference type="PANTHER" id="PTHR36503">
    <property type="entry name" value="BLR2520 PROTEIN"/>
    <property type="match status" value="1"/>
</dbReference>
<reference evidence="2 3" key="1">
    <citation type="submission" date="2020-01" db="EMBL/GenBank/DDBJ databases">
        <authorList>
            <person name="Kim M.K."/>
        </authorList>
    </citation>
    <scope>NUCLEOTIDE SEQUENCE [LARGE SCALE GENOMIC DNA]</scope>
    <source>
        <strain evidence="2 3">172606-1</strain>
    </source>
</reference>
<dbReference type="EMBL" id="CP048222">
    <property type="protein sequence ID" value="QHT69146.1"/>
    <property type="molecule type" value="Genomic_DNA"/>
</dbReference>
<feature type="domain" description="VOC" evidence="1">
    <location>
        <begin position="4"/>
        <end position="126"/>
    </location>
</feature>
<name>A0A6C0GM79_9BACT</name>
<dbReference type="Gene3D" id="3.10.180.10">
    <property type="entry name" value="2,3-Dihydroxybiphenyl 1,2-Dioxygenase, domain 1"/>
    <property type="match status" value="1"/>
</dbReference>
<dbReference type="Proteomes" id="UP000480178">
    <property type="component" value="Chromosome"/>
</dbReference>
<sequence length="146" mass="16729">MEPRLSVITIGAINLSAMRSFYTEILGWQPVVENQDMVFYKFNGFLLSLFDRKALSDFIGIPFNEHGKSLFTLAYNVRSKEEVMELYYKLKSVNVHIIKEPMEPPFGGLFFYFSDVEGNILEVAYNPYTPLDDTGNVITHKSIEGL</sequence>
<dbReference type="SUPFAM" id="SSF54593">
    <property type="entry name" value="Glyoxalase/Bleomycin resistance protein/Dihydroxybiphenyl dioxygenase"/>
    <property type="match status" value="1"/>
</dbReference>
<evidence type="ECO:0000259" key="1">
    <source>
        <dbReference type="PROSITE" id="PS51819"/>
    </source>
</evidence>
<accession>A0A6C0GM79</accession>
<dbReference type="InterPro" id="IPR004360">
    <property type="entry name" value="Glyas_Fos-R_dOase_dom"/>
</dbReference>
<dbReference type="KEGG" id="rhoz:GXP67_22125"/>
<dbReference type="InterPro" id="IPR029068">
    <property type="entry name" value="Glyas_Bleomycin-R_OHBP_Dase"/>
</dbReference>
<dbReference type="PANTHER" id="PTHR36503:SF1">
    <property type="entry name" value="BLR2520 PROTEIN"/>
    <property type="match status" value="1"/>
</dbReference>
<dbReference type="InterPro" id="IPR037523">
    <property type="entry name" value="VOC_core"/>
</dbReference>
<dbReference type="RefSeq" id="WP_162445139.1">
    <property type="nucleotide sequence ID" value="NZ_CP048222.1"/>
</dbReference>
<evidence type="ECO:0000313" key="3">
    <source>
        <dbReference type="Proteomes" id="UP000480178"/>
    </source>
</evidence>
<dbReference type="AlphaFoldDB" id="A0A6C0GM79"/>